<keyword evidence="2" id="KW-1185">Reference proteome</keyword>
<dbReference type="RefSeq" id="WP_337715991.1">
    <property type="nucleotide sequence ID" value="NZ_JBBEUB010000002.1"/>
</dbReference>
<name>A0ABU8NJ11_9SPHI</name>
<reference evidence="1 2" key="1">
    <citation type="submission" date="2024-03" db="EMBL/GenBank/DDBJ databases">
        <title>Sequence of Lycoming College Course Isolates.</title>
        <authorList>
            <person name="Plotts O."/>
            <person name="Newman J."/>
        </authorList>
    </citation>
    <scope>NUCLEOTIDE SEQUENCE [LARGE SCALE GENOMIC DNA]</scope>
    <source>
        <strain evidence="1 2">CJB-3</strain>
    </source>
</reference>
<evidence type="ECO:0000313" key="1">
    <source>
        <dbReference type="EMBL" id="MEJ2902239.1"/>
    </source>
</evidence>
<proteinExistence type="predicted"/>
<protein>
    <submittedName>
        <fullName evidence="1">Uncharacterized protein</fullName>
    </submittedName>
</protein>
<comment type="caution">
    <text evidence="1">The sequence shown here is derived from an EMBL/GenBank/DDBJ whole genome shotgun (WGS) entry which is preliminary data.</text>
</comment>
<dbReference type="Proteomes" id="UP001378956">
    <property type="component" value="Unassembled WGS sequence"/>
</dbReference>
<accession>A0ABU8NJ11</accession>
<gene>
    <name evidence="1" type="ORF">WAE58_07375</name>
</gene>
<evidence type="ECO:0000313" key="2">
    <source>
        <dbReference type="Proteomes" id="UP001378956"/>
    </source>
</evidence>
<organism evidence="1 2">
    <name type="scientific">Pedobacter panaciterrae</name>
    <dbReference type="NCBI Taxonomy" id="363849"/>
    <lineage>
        <taxon>Bacteria</taxon>
        <taxon>Pseudomonadati</taxon>
        <taxon>Bacteroidota</taxon>
        <taxon>Sphingobacteriia</taxon>
        <taxon>Sphingobacteriales</taxon>
        <taxon>Sphingobacteriaceae</taxon>
        <taxon>Pedobacter</taxon>
    </lineage>
</organism>
<sequence length="608" mass="69213">MQHTFHIPVLGLGYSIDTPLKVARYGISSVVSIVDDELTERMRKYHADLNSEPYDFIAKDRPDSRSLRITEYLNLLHRLVNKQITELKKHDFESHSELNSYFELLPENSVLKSRFRLMQELPQGDEKQKLQNELKEGIIAGNIDVNIMSKVDKANYQNGAYLGDENTDALAALRGFAKSTLSSSVIVSAGLNQRLYAYMETFSDFFPNAEGLFTKQITLKVSDYRSAIIQAKVLAKKGLWVSEFRIESGLNCGGHAFATDGLLMGPILHEFKENRTELFAELFEIYQDVLKIKGIDHDENWKPQQRVTYQGGIGTAQEHQFLINYYNLDAAGWGSPFLLVPEATNVDKQTLDDIANASESDFYLSNASPLGVPFNNFRKSTAEIQRIERIAKGRPGSPCTKKYLCSNVEFTAEPICTASRQYQRLKIAQLKILNLQPEVLKKKLDLITEKTCLCEGLCSSNYLKSDVLRQKENKAVSICPGPNIAYFSRQYSLAEMIGHIYGRNNLLNDINRPNVFIKELGLYVEYLKKEMENFFSDLNLQLDDYSAQLQASNAKRTKYFAKFCNQLMEGVGYYHKMLGMSDLKCKLWDGDQVKKLDDIINKLVLLKI</sequence>
<dbReference type="EMBL" id="JBBEUB010000002">
    <property type="protein sequence ID" value="MEJ2902239.1"/>
    <property type="molecule type" value="Genomic_DNA"/>
</dbReference>